<evidence type="ECO:0000313" key="1">
    <source>
        <dbReference type="EMBL" id="MCT2559241.1"/>
    </source>
</evidence>
<keyword evidence="2" id="KW-1185">Reference proteome</keyword>
<comment type="caution">
    <text evidence="1">The sequence shown here is derived from an EMBL/GenBank/DDBJ whole genome shotgun (WGS) entry which is preliminary data.</text>
</comment>
<reference evidence="1" key="1">
    <citation type="submission" date="2022-09" db="EMBL/GenBank/DDBJ databases">
        <title>The genome sequence of Tsuneonella sp. YG55.</title>
        <authorList>
            <person name="Liu Y."/>
        </authorList>
    </citation>
    <scope>NUCLEOTIDE SEQUENCE</scope>
    <source>
        <strain evidence="1">YG55</strain>
    </source>
</reference>
<protein>
    <submittedName>
        <fullName evidence="1">Uncharacterized protein</fullName>
    </submittedName>
</protein>
<sequence length="90" mass="10568">MGRWQNLYGCAVWWLQNYGRQAALDGWGTSDVFGIVRQIPEYGGLIDQLGNDRGLVMTADEARWRWRGIRPQIYRRGAWPNLEPFWEIVL</sequence>
<proteinExistence type="predicted"/>
<organism evidence="1 2">
    <name type="scientific">Tsuneonella litorea</name>
    <dbReference type="NCBI Taxonomy" id="2976475"/>
    <lineage>
        <taxon>Bacteria</taxon>
        <taxon>Pseudomonadati</taxon>
        <taxon>Pseudomonadota</taxon>
        <taxon>Alphaproteobacteria</taxon>
        <taxon>Sphingomonadales</taxon>
        <taxon>Erythrobacteraceae</taxon>
        <taxon>Tsuneonella</taxon>
    </lineage>
</organism>
<name>A0A9X2W3Z6_9SPHN</name>
<dbReference type="AlphaFoldDB" id="A0A9X2W3Z6"/>
<dbReference type="RefSeq" id="WP_259962114.1">
    <property type="nucleotide sequence ID" value="NZ_JAOAMV010000004.1"/>
</dbReference>
<gene>
    <name evidence="1" type="ORF">N0B51_09615</name>
</gene>
<evidence type="ECO:0000313" key="2">
    <source>
        <dbReference type="Proteomes" id="UP001142648"/>
    </source>
</evidence>
<accession>A0A9X2W3Z6</accession>
<dbReference type="Proteomes" id="UP001142648">
    <property type="component" value="Unassembled WGS sequence"/>
</dbReference>
<dbReference type="EMBL" id="JAOAMV010000004">
    <property type="protein sequence ID" value="MCT2559241.1"/>
    <property type="molecule type" value="Genomic_DNA"/>
</dbReference>